<dbReference type="OrthoDB" id="4716121at2"/>
<evidence type="ECO:0000313" key="3">
    <source>
        <dbReference type="Proteomes" id="UP000294513"/>
    </source>
</evidence>
<organism evidence="2 3">
    <name type="scientific">Actinomadura rubrisoli</name>
    <dbReference type="NCBI Taxonomy" id="2530368"/>
    <lineage>
        <taxon>Bacteria</taxon>
        <taxon>Bacillati</taxon>
        <taxon>Actinomycetota</taxon>
        <taxon>Actinomycetes</taxon>
        <taxon>Streptosporangiales</taxon>
        <taxon>Thermomonosporaceae</taxon>
        <taxon>Actinomadura</taxon>
    </lineage>
</organism>
<proteinExistence type="predicted"/>
<keyword evidence="3" id="KW-1185">Reference proteome</keyword>
<accession>A0A4R4ZPA3</accession>
<sequence>PGPSTPGPSPTPGPTENSEGGPPGGPSTPPADYTRTTGPTDRPTERRGTPCPHHAIEPYTFAPVQIGQIKEQDFTFPRRACDNVRAISLRGPDAAGFSPPTLVACPPSGPLCRFRVAFRPVQRGRLYQAVVVVPSTSGGTAVTLRLSGTAAPPVRTCPRHALPVRSLGTAEVGRSVTGVLTVPWDDCYDASGIRLDGDRAFSLTGTRCEGTACRITVTFAPATAGTRSATLVVPSDSGPAAVTLPLSAVAAPSCRRDPPVTAPEFEDAEPGRTSRAVVIVPWGWCFDATRIHLTGDADFHLGPGSTCPAKPGATCGIPVVFEPRTSGPHSTTLTVPDTTGGTAATVPLSAVARTSCKRDAPGPGHRFDDVEVNDRAKEIIGIPWDWCYDPGGISLNGSPSFTLMKGTTCPAETGATCRVRVAFAPATAGPHSATLVVRTREGGPGVSIVITGTATAPCRSPGQYGLSRERGDSPEVRPTQSQSPPCPDDEGEGEGGDEGGEPGGGRVPCKPDPDDCPDGFTTAPEEPPTSEPSGPAPKPSAPDPAPERPEAGPKPSTPDSGAPRSPKPSKTPETEKPEAEKPQAKKPDEPGEPREPVSPHPDEPSTTPSPSPASSARPRAVPTTP</sequence>
<feature type="compositionally biased region" description="Basic and acidic residues" evidence="1">
    <location>
        <begin position="570"/>
        <end position="603"/>
    </location>
</feature>
<dbReference type="NCBIfam" id="NF012200">
    <property type="entry name" value="choice_anch_D"/>
    <property type="match status" value="1"/>
</dbReference>
<dbReference type="Proteomes" id="UP000294513">
    <property type="component" value="Unassembled WGS sequence"/>
</dbReference>
<name>A0A4R4ZPA3_9ACTN</name>
<dbReference type="RefSeq" id="WP_131903641.1">
    <property type="nucleotide sequence ID" value="NZ_SMKU01000597.1"/>
</dbReference>
<feature type="compositionally biased region" description="Acidic residues" evidence="1">
    <location>
        <begin position="487"/>
        <end position="500"/>
    </location>
</feature>
<dbReference type="EMBL" id="SMKU01000597">
    <property type="protein sequence ID" value="TDD60723.1"/>
    <property type="molecule type" value="Genomic_DNA"/>
</dbReference>
<comment type="caution">
    <text evidence="2">The sequence shown here is derived from an EMBL/GenBank/DDBJ whole genome shotgun (WGS) entry which is preliminary data.</text>
</comment>
<feature type="region of interest" description="Disordered" evidence="1">
    <location>
        <begin position="448"/>
        <end position="625"/>
    </location>
</feature>
<feature type="compositionally biased region" description="Pro residues" evidence="1">
    <location>
        <begin position="525"/>
        <end position="544"/>
    </location>
</feature>
<feature type="region of interest" description="Disordered" evidence="1">
    <location>
        <begin position="1"/>
        <end position="57"/>
    </location>
</feature>
<feature type="compositionally biased region" description="Pro residues" evidence="1">
    <location>
        <begin position="1"/>
        <end position="13"/>
    </location>
</feature>
<dbReference type="GO" id="GO:0005975">
    <property type="term" value="P:carbohydrate metabolic process"/>
    <property type="evidence" value="ECO:0007669"/>
    <property type="project" value="UniProtKB-ARBA"/>
</dbReference>
<protein>
    <submittedName>
        <fullName evidence="2">Choice-of-anchor D domain-containing protein</fullName>
    </submittedName>
</protein>
<feature type="non-terminal residue" evidence="2">
    <location>
        <position position="1"/>
    </location>
</feature>
<dbReference type="InterPro" id="IPR013783">
    <property type="entry name" value="Ig-like_fold"/>
</dbReference>
<reference evidence="2 3" key="1">
    <citation type="submission" date="2019-03" db="EMBL/GenBank/DDBJ databases">
        <title>Draft genome sequences of novel Actinobacteria.</title>
        <authorList>
            <person name="Sahin N."/>
            <person name="Ay H."/>
            <person name="Saygin H."/>
        </authorList>
    </citation>
    <scope>NUCLEOTIDE SEQUENCE [LARGE SCALE GENOMIC DNA]</scope>
    <source>
        <strain evidence="2 3">H3C3</strain>
    </source>
</reference>
<gene>
    <name evidence="2" type="ORF">E1298_45845</name>
</gene>
<evidence type="ECO:0000256" key="1">
    <source>
        <dbReference type="SAM" id="MobiDB-lite"/>
    </source>
</evidence>
<dbReference type="AlphaFoldDB" id="A0A4R4ZPA3"/>
<dbReference type="Gene3D" id="2.60.40.10">
    <property type="entry name" value="Immunoglobulins"/>
    <property type="match status" value="3"/>
</dbReference>
<evidence type="ECO:0000313" key="2">
    <source>
        <dbReference type="EMBL" id="TDD60723.1"/>
    </source>
</evidence>
<feature type="compositionally biased region" description="Low complexity" evidence="1">
    <location>
        <begin position="604"/>
        <end position="625"/>
    </location>
</feature>